<comment type="caution">
    <text evidence="2">The sequence shown here is derived from an EMBL/GenBank/DDBJ whole genome shotgun (WGS) entry which is preliminary data.</text>
</comment>
<dbReference type="RefSeq" id="WP_212902159.1">
    <property type="nucleotide sequence ID" value="NZ_BOPZ01000001.1"/>
</dbReference>
<feature type="transmembrane region" description="Helical" evidence="1">
    <location>
        <begin position="56"/>
        <end position="83"/>
    </location>
</feature>
<dbReference type="EMBL" id="BOPZ01000001">
    <property type="protein sequence ID" value="GIM27396.1"/>
    <property type="molecule type" value="Genomic_DNA"/>
</dbReference>
<organism evidence="2 3">
    <name type="scientific">Clostridium polyendosporum</name>
    <dbReference type="NCBI Taxonomy" id="69208"/>
    <lineage>
        <taxon>Bacteria</taxon>
        <taxon>Bacillati</taxon>
        <taxon>Bacillota</taxon>
        <taxon>Clostridia</taxon>
        <taxon>Eubacteriales</taxon>
        <taxon>Clostridiaceae</taxon>
        <taxon>Clostridium</taxon>
    </lineage>
</organism>
<keyword evidence="1" id="KW-1133">Transmembrane helix</keyword>
<sequence>MKGALILLLVIFNIPVYKTIYKTFLAEVMEIDKTDRIEGLQLKQEFYNKSYGDMKFSLFIFLCVLAIMFEFFIIEGTISFIIFN</sequence>
<evidence type="ECO:0000313" key="3">
    <source>
        <dbReference type="Proteomes" id="UP000679179"/>
    </source>
</evidence>
<dbReference type="AlphaFoldDB" id="A0A919RVY1"/>
<dbReference type="Proteomes" id="UP000679179">
    <property type="component" value="Unassembled WGS sequence"/>
</dbReference>
<accession>A0A919RVY1</accession>
<name>A0A919RVY1_9CLOT</name>
<proteinExistence type="predicted"/>
<evidence type="ECO:0000256" key="1">
    <source>
        <dbReference type="SAM" id="Phobius"/>
    </source>
</evidence>
<gene>
    <name evidence="2" type="ORF">CPJCM30710_00620</name>
</gene>
<keyword evidence="3" id="KW-1185">Reference proteome</keyword>
<keyword evidence="1" id="KW-0472">Membrane</keyword>
<reference evidence="2" key="1">
    <citation type="submission" date="2021-03" db="EMBL/GenBank/DDBJ databases">
        <title>Taxonomic study of Clostridium polyendosporum from meadow-gley soil under rice.</title>
        <authorList>
            <person name="Kobayashi H."/>
            <person name="Tanizawa Y."/>
            <person name="Yagura M."/>
        </authorList>
    </citation>
    <scope>NUCLEOTIDE SEQUENCE</scope>
    <source>
        <strain evidence="2">JCM 30710</strain>
    </source>
</reference>
<keyword evidence="1" id="KW-0812">Transmembrane</keyword>
<evidence type="ECO:0000313" key="2">
    <source>
        <dbReference type="EMBL" id="GIM27396.1"/>
    </source>
</evidence>
<protein>
    <submittedName>
        <fullName evidence="2">Uncharacterized protein</fullName>
    </submittedName>
</protein>